<dbReference type="AlphaFoldDB" id="A0A9P8KRP9"/>
<evidence type="ECO:0000256" key="7">
    <source>
        <dbReference type="ARBA" id="ARBA00023033"/>
    </source>
</evidence>
<name>A0A9P8KRP9_9HYPO</name>
<dbReference type="GO" id="GO:0009403">
    <property type="term" value="P:toxin biosynthetic process"/>
    <property type="evidence" value="ECO:0007669"/>
    <property type="project" value="UniProtKB-ARBA"/>
</dbReference>
<gene>
    <name evidence="10" type="ORF">TsFJ059_003746</name>
</gene>
<evidence type="ECO:0000256" key="2">
    <source>
        <dbReference type="ARBA" id="ARBA00010617"/>
    </source>
</evidence>
<proteinExistence type="inferred from homology"/>
<reference evidence="10 11" key="1">
    <citation type="submission" date="2021-08" db="EMBL/GenBank/DDBJ databases">
        <title>The highly contiguous genome resource for Trichoderma semiorbis FJ059, a fungal antagonistic to plant pathogens.</title>
        <authorList>
            <person name="Liu T."/>
        </authorList>
    </citation>
    <scope>NUCLEOTIDE SEQUENCE [LARGE SCALE GENOMIC DNA]</scope>
    <source>
        <strain evidence="10 11">FJ059</strain>
    </source>
</reference>
<dbReference type="PRINTS" id="PR00463">
    <property type="entry name" value="EP450I"/>
</dbReference>
<dbReference type="PROSITE" id="PS00086">
    <property type="entry name" value="CYTOCHROME_P450"/>
    <property type="match status" value="1"/>
</dbReference>
<dbReference type="GO" id="GO:0020037">
    <property type="term" value="F:heme binding"/>
    <property type="evidence" value="ECO:0007669"/>
    <property type="project" value="InterPro"/>
</dbReference>
<dbReference type="InterPro" id="IPR036396">
    <property type="entry name" value="Cyt_P450_sf"/>
</dbReference>
<dbReference type="GO" id="GO:0005506">
    <property type="term" value="F:iron ion binding"/>
    <property type="evidence" value="ECO:0007669"/>
    <property type="project" value="InterPro"/>
</dbReference>
<dbReference type="SUPFAM" id="SSF48264">
    <property type="entry name" value="Cytochrome P450"/>
    <property type="match status" value="1"/>
</dbReference>
<keyword evidence="5 9" id="KW-0560">Oxidoreductase</keyword>
<evidence type="ECO:0000256" key="9">
    <source>
        <dbReference type="RuleBase" id="RU000461"/>
    </source>
</evidence>
<evidence type="ECO:0000313" key="11">
    <source>
        <dbReference type="Proteomes" id="UP000826573"/>
    </source>
</evidence>
<dbReference type="Gene3D" id="1.10.630.10">
    <property type="entry name" value="Cytochrome P450"/>
    <property type="match status" value="1"/>
</dbReference>
<keyword evidence="4 8" id="KW-0479">Metal-binding</keyword>
<dbReference type="Proteomes" id="UP000826573">
    <property type="component" value="Unassembled WGS sequence"/>
</dbReference>
<sequence>MIFSGKSHRKILELHQTYGDVVRVAPDELAYIDGTAWNDIMGHRKRGQGENGKDPVFWKTQQHSVISADRENHTRMRRTLAHGFSAQAMMDQQPLIQDYVDMLISRLRDNCADGTRPLEMTSWYNWATFDIIGDLAFGEPFGCLENSDYHPWVSLLFNRIRTSAANNVLRRFPFGEKLIQLLVSKQDRQKFQEHYQLTQEKVNKRLAETNPRADFMEVMTKREGAMKFSYPELLDNASLLIIAGSETTATTLSGVTYLLLTHSEVLQKTTDEVRSSFSNESEIDLLSVQKLNYMMAALQETLRMYPPVPTAIPRKAQPGGDVICGQYVPENTVLGIWQWPMYHNAKNFTLPDSYIPERWLGDARFSSDPQDVLQAFSFGPRNCIGKNLAFAEMRLILAKILWNFDISLHPDSKDWLQDNRAFTLWQKPDLNIFIKPRETS</sequence>
<feature type="binding site" description="axial binding residue" evidence="8">
    <location>
        <position position="383"/>
    </location>
    <ligand>
        <name>heme</name>
        <dbReference type="ChEBI" id="CHEBI:30413"/>
    </ligand>
    <ligandPart>
        <name>Fe</name>
        <dbReference type="ChEBI" id="CHEBI:18248"/>
    </ligandPart>
</feature>
<keyword evidence="7 9" id="KW-0503">Monooxygenase</keyword>
<evidence type="ECO:0000313" key="10">
    <source>
        <dbReference type="EMBL" id="KAH0528935.1"/>
    </source>
</evidence>
<evidence type="ECO:0000256" key="6">
    <source>
        <dbReference type="ARBA" id="ARBA00023004"/>
    </source>
</evidence>
<evidence type="ECO:0000256" key="4">
    <source>
        <dbReference type="ARBA" id="ARBA00022723"/>
    </source>
</evidence>
<dbReference type="PANTHER" id="PTHR24305">
    <property type="entry name" value="CYTOCHROME P450"/>
    <property type="match status" value="1"/>
</dbReference>
<evidence type="ECO:0008006" key="12">
    <source>
        <dbReference type="Google" id="ProtNLM"/>
    </source>
</evidence>
<dbReference type="CDD" id="cd11058">
    <property type="entry name" value="CYP60B-like"/>
    <property type="match status" value="1"/>
</dbReference>
<keyword evidence="11" id="KW-1185">Reference proteome</keyword>
<comment type="similarity">
    <text evidence="2 9">Belongs to the cytochrome P450 family.</text>
</comment>
<dbReference type="InterPro" id="IPR017972">
    <property type="entry name" value="Cyt_P450_CS"/>
</dbReference>
<dbReference type="InterPro" id="IPR050121">
    <property type="entry name" value="Cytochrome_P450_monoxygenase"/>
</dbReference>
<accession>A0A9P8KRP9</accession>
<dbReference type="FunFam" id="1.10.630.10:FF:000047">
    <property type="entry name" value="Cytochrome P450 monooxygenase"/>
    <property type="match status" value="1"/>
</dbReference>
<dbReference type="GO" id="GO:0016705">
    <property type="term" value="F:oxidoreductase activity, acting on paired donors, with incorporation or reduction of molecular oxygen"/>
    <property type="evidence" value="ECO:0007669"/>
    <property type="project" value="InterPro"/>
</dbReference>
<comment type="caution">
    <text evidence="10">The sequence shown here is derived from an EMBL/GenBank/DDBJ whole genome shotgun (WGS) entry which is preliminary data.</text>
</comment>
<dbReference type="PANTHER" id="PTHR24305:SF230">
    <property type="entry name" value="P450, PUTATIVE (EUROFUNG)-RELATED"/>
    <property type="match status" value="1"/>
</dbReference>
<keyword evidence="6 8" id="KW-0408">Iron</keyword>
<evidence type="ECO:0000256" key="5">
    <source>
        <dbReference type="ARBA" id="ARBA00023002"/>
    </source>
</evidence>
<comment type="cofactor">
    <cofactor evidence="1 8">
        <name>heme</name>
        <dbReference type="ChEBI" id="CHEBI:30413"/>
    </cofactor>
</comment>
<evidence type="ECO:0000256" key="8">
    <source>
        <dbReference type="PIRSR" id="PIRSR602401-1"/>
    </source>
</evidence>
<dbReference type="InterPro" id="IPR002401">
    <property type="entry name" value="Cyt_P450_E_grp-I"/>
</dbReference>
<dbReference type="Pfam" id="PF00067">
    <property type="entry name" value="p450"/>
    <property type="match status" value="1"/>
</dbReference>
<organism evidence="10 11">
    <name type="scientific">Trichoderma semiorbis</name>
    <dbReference type="NCBI Taxonomy" id="1491008"/>
    <lineage>
        <taxon>Eukaryota</taxon>
        <taxon>Fungi</taxon>
        <taxon>Dikarya</taxon>
        <taxon>Ascomycota</taxon>
        <taxon>Pezizomycotina</taxon>
        <taxon>Sordariomycetes</taxon>
        <taxon>Hypocreomycetidae</taxon>
        <taxon>Hypocreales</taxon>
        <taxon>Hypocreaceae</taxon>
        <taxon>Trichoderma</taxon>
    </lineage>
</organism>
<protein>
    <recommendedName>
        <fullName evidence="12">Cytochrome P450 monooxygenase</fullName>
    </recommendedName>
</protein>
<evidence type="ECO:0000256" key="3">
    <source>
        <dbReference type="ARBA" id="ARBA00022617"/>
    </source>
</evidence>
<dbReference type="PRINTS" id="PR00385">
    <property type="entry name" value="P450"/>
</dbReference>
<keyword evidence="3 8" id="KW-0349">Heme</keyword>
<dbReference type="GO" id="GO:0004497">
    <property type="term" value="F:monooxygenase activity"/>
    <property type="evidence" value="ECO:0007669"/>
    <property type="project" value="UniProtKB-KW"/>
</dbReference>
<dbReference type="EMBL" id="JAIMJC010000002">
    <property type="protein sequence ID" value="KAH0528935.1"/>
    <property type="molecule type" value="Genomic_DNA"/>
</dbReference>
<evidence type="ECO:0000256" key="1">
    <source>
        <dbReference type="ARBA" id="ARBA00001971"/>
    </source>
</evidence>
<dbReference type="InterPro" id="IPR001128">
    <property type="entry name" value="Cyt_P450"/>
</dbReference>